<feature type="repeat" description="TPR" evidence="7">
    <location>
        <begin position="8"/>
        <end position="41"/>
    </location>
</feature>
<dbReference type="Pfam" id="PF09320">
    <property type="entry name" value="DUF1977"/>
    <property type="match status" value="1"/>
</dbReference>
<dbReference type="InterPro" id="IPR051100">
    <property type="entry name" value="DnaJ_subfamily_B/C"/>
</dbReference>
<dbReference type="RefSeq" id="XP_035668792.1">
    <property type="nucleotide sequence ID" value="XM_035812899.1"/>
</dbReference>
<evidence type="ECO:0000256" key="3">
    <source>
        <dbReference type="ARBA" id="ARBA00022824"/>
    </source>
</evidence>
<evidence type="ECO:0000313" key="12">
    <source>
        <dbReference type="RefSeq" id="XP_035668792.1"/>
    </source>
</evidence>
<evidence type="ECO:0000256" key="8">
    <source>
        <dbReference type="SAM" id="MobiDB-lite"/>
    </source>
</evidence>
<dbReference type="InterPro" id="IPR019734">
    <property type="entry name" value="TPR_rpt"/>
</dbReference>
<dbReference type="AlphaFoldDB" id="A0A9J7MIM2"/>
<accession>A0A9J7MIM2</accession>
<dbReference type="PROSITE" id="PS50005">
    <property type="entry name" value="TPR"/>
    <property type="match status" value="1"/>
</dbReference>
<protein>
    <submittedName>
        <fullName evidence="12">DnaJ homolog subfamily B member 14-like isoform X2</fullName>
    </submittedName>
</protein>
<dbReference type="SMART" id="SM00271">
    <property type="entry name" value="DnaJ"/>
    <property type="match status" value="1"/>
</dbReference>
<evidence type="ECO:0000256" key="7">
    <source>
        <dbReference type="PROSITE-ProRule" id="PRU00339"/>
    </source>
</evidence>
<evidence type="ECO:0000256" key="6">
    <source>
        <dbReference type="ARBA" id="ARBA00023186"/>
    </source>
</evidence>
<gene>
    <name evidence="12" type="primary">LOC118410932</name>
</gene>
<keyword evidence="11" id="KW-1185">Reference proteome</keyword>
<dbReference type="InterPro" id="IPR018253">
    <property type="entry name" value="DnaJ_domain_CS"/>
</dbReference>
<comment type="subcellular location">
    <subcellularLocation>
        <location evidence="1">Endoplasmic reticulum membrane</location>
        <topology evidence="1">Single-pass membrane protein</topology>
    </subcellularLocation>
</comment>
<sequence length="378" mass="44218">MEVNRDEAERCIDIAEKYIRAGDREKAVKFLYKAEKLYPSQKAQALLEALLRNGTAAGGGSKPDMNGDGGETRRRKPATHSSAEDKENTQANGDIQHEYTSEQLEAVKRVKKCKDYYEILGVTKDAQEDDLKKAYRKLALKMHPDKNHAPGAAEAFKSIGNAYAILSDTKKRKEYDLYGEEKPQHTTNHRHRHYYYDDYTRGFEAEISPEDLFNMFFGGGFPTGEVHVHRRRTPRRHHRREEDGERRTATVTHAMWLQMVPLLLLVFMSLLSSLWVSDPIFSLSRRGDYSQERMTSNLKVVYYVKKDFLKEHQNSLLRIERQVEENHLDNLRTSCWREQQYKENMMMRARYYGDRELYRKAQQMTTPNCDRINKLYGG</sequence>
<dbReference type="GO" id="GO:0030544">
    <property type="term" value="F:Hsp70 protein binding"/>
    <property type="evidence" value="ECO:0000318"/>
    <property type="project" value="GO_Central"/>
</dbReference>
<keyword evidence="7" id="KW-0802">TPR repeat</keyword>
<dbReference type="PROSITE" id="PS50076">
    <property type="entry name" value="DNAJ_2"/>
    <property type="match status" value="1"/>
</dbReference>
<dbReference type="PRINTS" id="PR00625">
    <property type="entry name" value="JDOMAIN"/>
</dbReference>
<keyword evidence="6" id="KW-0143">Chaperone</keyword>
<dbReference type="GeneID" id="118410932"/>
<dbReference type="CDD" id="cd06257">
    <property type="entry name" value="DnaJ"/>
    <property type="match status" value="1"/>
</dbReference>
<dbReference type="OrthoDB" id="442087at2759"/>
<evidence type="ECO:0000256" key="2">
    <source>
        <dbReference type="ARBA" id="ARBA00022692"/>
    </source>
</evidence>
<dbReference type="PROSITE" id="PS00636">
    <property type="entry name" value="DNAJ_1"/>
    <property type="match status" value="1"/>
</dbReference>
<evidence type="ECO:0000256" key="4">
    <source>
        <dbReference type="ARBA" id="ARBA00022989"/>
    </source>
</evidence>
<dbReference type="GO" id="GO:0005789">
    <property type="term" value="C:endoplasmic reticulum membrane"/>
    <property type="evidence" value="ECO:0000318"/>
    <property type="project" value="GO_Central"/>
</dbReference>
<dbReference type="FunFam" id="1.10.287.110:FF:000004">
    <property type="entry name" value="DnaJ (Hsp40) homolog, subfamily B, member 14"/>
    <property type="match status" value="1"/>
</dbReference>
<reference evidence="11" key="1">
    <citation type="journal article" date="2020" name="Nat. Ecol. Evol.">
        <title>Deeply conserved synteny resolves early events in vertebrate evolution.</title>
        <authorList>
            <person name="Simakov O."/>
            <person name="Marletaz F."/>
            <person name="Yue J.X."/>
            <person name="O'Connell B."/>
            <person name="Jenkins J."/>
            <person name="Brandt A."/>
            <person name="Calef R."/>
            <person name="Tung C.H."/>
            <person name="Huang T.K."/>
            <person name="Schmutz J."/>
            <person name="Satoh N."/>
            <person name="Yu J.K."/>
            <person name="Putnam N.H."/>
            <person name="Green R.E."/>
            <person name="Rokhsar D.S."/>
        </authorList>
    </citation>
    <scope>NUCLEOTIDE SEQUENCE [LARGE SCALE GENOMIC DNA]</scope>
    <source>
        <strain evidence="11">S238N-H82</strain>
    </source>
</reference>
<dbReference type="InterPro" id="IPR015399">
    <property type="entry name" value="DUF1977_DnaJ-like"/>
</dbReference>
<keyword evidence="5 9" id="KW-0472">Membrane</keyword>
<dbReference type="PANTHER" id="PTHR43908">
    <property type="entry name" value="AT29763P-RELATED"/>
    <property type="match status" value="1"/>
</dbReference>
<evidence type="ECO:0000313" key="11">
    <source>
        <dbReference type="Proteomes" id="UP000001554"/>
    </source>
</evidence>
<evidence type="ECO:0000259" key="10">
    <source>
        <dbReference type="PROSITE" id="PS50076"/>
    </source>
</evidence>
<keyword evidence="4 9" id="KW-1133">Transmembrane helix</keyword>
<dbReference type="InterPro" id="IPR001623">
    <property type="entry name" value="DnaJ_domain"/>
</dbReference>
<dbReference type="PANTHER" id="PTHR43908:SF3">
    <property type="entry name" value="AT29763P-RELATED"/>
    <property type="match status" value="1"/>
</dbReference>
<keyword evidence="3" id="KW-0256">Endoplasmic reticulum</keyword>
<reference evidence="12" key="2">
    <citation type="submission" date="2025-08" db="UniProtKB">
        <authorList>
            <consortium name="RefSeq"/>
        </authorList>
    </citation>
    <scope>IDENTIFICATION</scope>
    <source>
        <strain evidence="12">S238N-H82</strain>
        <tissue evidence="12">Testes</tissue>
    </source>
</reference>
<dbReference type="InterPro" id="IPR036869">
    <property type="entry name" value="J_dom_sf"/>
</dbReference>
<name>A0A9J7MIM2_BRAFL</name>
<organism evidence="11 12">
    <name type="scientific">Branchiostoma floridae</name>
    <name type="common">Florida lancelet</name>
    <name type="synonym">Amphioxus</name>
    <dbReference type="NCBI Taxonomy" id="7739"/>
    <lineage>
        <taxon>Eukaryota</taxon>
        <taxon>Metazoa</taxon>
        <taxon>Chordata</taxon>
        <taxon>Cephalochordata</taxon>
        <taxon>Leptocardii</taxon>
        <taxon>Amphioxiformes</taxon>
        <taxon>Branchiostomatidae</taxon>
        <taxon>Branchiostoma</taxon>
    </lineage>
</organism>
<evidence type="ECO:0000256" key="9">
    <source>
        <dbReference type="SAM" id="Phobius"/>
    </source>
</evidence>
<dbReference type="Gene3D" id="1.10.287.110">
    <property type="entry name" value="DnaJ domain"/>
    <property type="match status" value="1"/>
</dbReference>
<feature type="region of interest" description="Disordered" evidence="8">
    <location>
        <begin position="54"/>
        <end position="96"/>
    </location>
</feature>
<feature type="domain" description="J" evidence="10">
    <location>
        <begin position="115"/>
        <end position="179"/>
    </location>
</feature>
<keyword evidence="2 9" id="KW-0812">Transmembrane</keyword>
<dbReference type="GO" id="GO:0071218">
    <property type="term" value="P:cellular response to misfolded protein"/>
    <property type="evidence" value="ECO:0000318"/>
    <property type="project" value="GO_Central"/>
</dbReference>
<dbReference type="Pfam" id="PF00226">
    <property type="entry name" value="DnaJ"/>
    <property type="match status" value="1"/>
</dbReference>
<evidence type="ECO:0000256" key="5">
    <source>
        <dbReference type="ARBA" id="ARBA00023136"/>
    </source>
</evidence>
<feature type="transmembrane region" description="Helical" evidence="9">
    <location>
        <begin position="255"/>
        <end position="276"/>
    </location>
</feature>
<dbReference type="SUPFAM" id="SSF46565">
    <property type="entry name" value="Chaperone J-domain"/>
    <property type="match status" value="1"/>
</dbReference>
<proteinExistence type="predicted"/>
<dbReference type="Proteomes" id="UP000001554">
    <property type="component" value="Chromosome 3"/>
</dbReference>
<evidence type="ECO:0000256" key="1">
    <source>
        <dbReference type="ARBA" id="ARBA00004389"/>
    </source>
</evidence>